<dbReference type="Proteomes" id="UP000494106">
    <property type="component" value="Unassembled WGS sequence"/>
</dbReference>
<keyword evidence="2" id="KW-1185">Reference proteome</keyword>
<gene>
    <name evidence="1" type="ORF">APLA_LOCUS16214</name>
</gene>
<organism evidence="1 2">
    <name type="scientific">Arctia plantaginis</name>
    <name type="common">Wood tiger moth</name>
    <name type="synonym">Phalaena plantaginis</name>
    <dbReference type="NCBI Taxonomy" id="874455"/>
    <lineage>
        <taxon>Eukaryota</taxon>
        <taxon>Metazoa</taxon>
        <taxon>Ecdysozoa</taxon>
        <taxon>Arthropoda</taxon>
        <taxon>Hexapoda</taxon>
        <taxon>Insecta</taxon>
        <taxon>Pterygota</taxon>
        <taxon>Neoptera</taxon>
        <taxon>Endopterygota</taxon>
        <taxon>Lepidoptera</taxon>
        <taxon>Glossata</taxon>
        <taxon>Ditrysia</taxon>
        <taxon>Noctuoidea</taxon>
        <taxon>Erebidae</taxon>
        <taxon>Arctiinae</taxon>
        <taxon>Arctia</taxon>
    </lineage>
</organism>
<sequence>MHVYVLKPLHRFHEDSINMGARGNGVCGIGNLDIRFGFSVSKTFGEVYCGFWVSSLSACVRVEGLLYIKQVEVISLSHFYVEFKYYKKIQGWTEDLEHRIASKVLTKKLKIKYFK</sequence>
<evidence type="ECO:0000313" key="1">
    <source>
        <dbReference type="EMBL" id="CAB3257847.1"/>
    </source>
</evidence>
<reference evidence="1 2" key="1">
    <citation type="submission" date="2020-04" db="EMBL/GenBank/DDBJ databases">
        <authorList>
            <person name="Wallbank WR R."/>
            <person name="Pardo Diaz C."/>
            <person name="Kozak K."/>
            <person name="Martin S."/>
            <person name="Jiggins C."/>
            <person name="Moest M."/>
            <person name="Warren A I."/>
            <person name="Byers J.R.P. K."/>
            <person name="Montejo-Kovacevich G."/>
            <person name="Yen C E."/>
        </authorList>
    </citation>
    <scope>NUCLEOTIDE SEQUENCE [LARGE SCALE GENOMIC DNA]</scope>
</reference>
<comment type="caution">
    <text evidence="1">The sequence shown here is derived from an EMBL/GenBank/DDBJ whole genome shotgun (WGS) entry which is preliminary data.</text>
</comment>
<accession>A0A8S1BHP0</accession>
<protein>
    <submittedName>
        <fullName evidence="1">Uncharacterized protein</fullName>
    </submittedName>
</protein>
<name>A0A8S1BHP0_ARCPL</name>
<evidence type="ECO:0000313" key="2">
    <source>
        <dbReference type="Proteomes" id="UP000494106"/>
    </source>
</evidence>
<dbReference type="EMBL" id="CADEBC010000592">
    <property type="protein sequence ID" value="CAB3257847.1"/>
    <property type="molecule type" value="Genomic_DNA"/>
</dbReference>
<dbReference type="AlphaFoldDB" id="A0A8S1BHP0"/>
<proteinExistence type="predicted"/>